<evidence type="ECO:0000313" key="6">
    <source>
        <dbReference type="EMBL" id="OQR68072.1"/>
    </source>
</evidence>
<dbReference type="SUPFAM" id="SSF48726">
    <property type="entry name" value="Immunoglobulin"/>
    <property type="match status" value="3"/>
</dbReference>
<dbReference type="PROSITE" id="PS50835">
    <property type="entry name" value="IG_LIKE"/>
    <property type="match status" value="2"/>
</dbReference>
<keyword evidence="7" id="KW-1185">Reference proteome</keyword>
<dbReference type="PANTHER" id="PTHR44170">
    <property type="entry name" value="PROTEIN SIDEKICK"/>
    <property type="match status" value="1"/>
</dbReference>
<dbReference type="InterPro" id="IPR036116">
    <property type="entry name" value="FN3_sf"/>
</dbReference>
<protein>
    <submittedName>
        <fullName evidence="6">Contactin-5-like</fullName>
    </submittedName>
</protein>
<evidence type="ECO:0000256" key="1">
    <source>
        <dbReference type="ARBA" id="ARBA00022737"/>
    </source>
</evidence>
<dbReference type="SUPFAM" id="SSF49265">
    <property type="entry name" value="Fibronectin type III"/>
    <property type="match status" value="1"/>
</dbReference>
<dbReference type="InterPro" id="IPR003598">
    <property type="entry name" value="Ig_sub2"/>
</dbReference>
<dbReference type="Proteomes" id="UP000192247">
    <property type="component" value="Unassembled WGS sequence"/>
</dbReference>
<evidence type="ECO:0000256" key="3">
    <source>
        <dbReference type="SAM" id="MobiDB-lite"/>
    </source>
</evidence>
<evidence type="ECO:0000259" key="5">
    <source>
        <dbReference type="PROSITE" id="PS50835"/>
    </source>
</evidence>
<dbReference type="Pfam" id="PF13927">
    <property type="entry name" value="Ig_3"/>
    <property type="match status" value="2"/>
</dbReference>
<feature type="domain" description="Ig-like" evidence="5">
    <location>
        <begin position="149"/>
        <end position="238"/>
    </location>
</feature>
<gene>
    <name evidence="6" type="ORF">BIW11_13136</name>
</gene>
<dbReference type="GO" id="GO:0098609">
    <property type="term" value="P:cell-cell adhesion"/>
    <property type="evidence" value="ECO:0007669"/>
    <property type="project" value="TreeGrafter"/>
</dbReference>
<keyword evidence="4" id="KW-1133">Transmembrane helix</keyword>
<dbReference type="AlphaFoldDB" id="A0A1V9X494"/>
<comment type="caution">
    <text evidence="6">The sequence shown here is derived from an EMBL/GenBank/DDBJ whole genome shotgun (WGS) entry which is preliminary data.</text>
</comment>
<dbReference type="STRING" id="418985.A0A1V9X494"/>
<sequence length="702" mass="77953">MSMCGNAHMLEMRESTRASYRCEISINGSFPLRLVSRRAESIATTIGDFAATGSGREDRHVQVMEGATGVIPCGPLPASEPPAVPVLMKDLRSPVDLAKNSRFHVMPSGNVYVRRAQSNDSGAYRCFAENPLTKERREAPFRTFLVVQPRHAEALRMDASIVHRPPFRVEAVVGSNVTLECLGDGWPEPTVTWQRVGSYLPGLIDSEGTLTLTSVIAKYNGVYECSVSNRVTRTARTTLVVHEPPLLRESSQAVFEVELEQSVSLDCELVRGEPRPNITWLFNGERLRTQARRHVFVHDNEVHISKARKEWHQGHYQCFASNVLGQTYVQFLVRVISSSRDSGGMEPSTALNAGVESARQRKHQRLDQPMRSRLPAPPRPQGSGEQWRTPDAEIEPTARSFRINGLAPRKYRFRLLTVFDNQDHRSGKPSEWISVNATTKADNETTTVTFVEPTNSLIEPPQLSAAPESLTSIIARWSMTRSDSLPWSFSVVDLVPAQYYELKIAAYDQRGGVGNFSPTIVARTLDAGLIEDPGRGSDHPEQGDNALEPSEHDLLQFAVYKRQALIVFVLAGFLGVVCLVFLACVIYYGRRLAGDRIADERVRRQREAAAYVNDANSTFTPSISTVDLESNHGQPLEQTLEGLDEGSDSSSDSLSMKSVSHEEVPRSEKEYALKILTQLYATGSGHIVNMTGNYDLTRVQSV</sequence>
<dbReference type="InParanoid" id="A0A1V9X494"/>
<dbReference type="Gene3D" id="2.60.40.10">
    <property type="entry name" value="Immunoglobulins"/>
    <property type="match status" value="3"/>
</dbReference>
<evidence type="ECO:0000256" key="4">
    <source>
        <dbReference type="SAM" id="Phobius"/>
    </source>
</evidence>
<dbReference type="PANTHER" id="PTHR44170:SF6">
    <property type="entry name" value="CONTACTIN"/>
    <property type="match status" value="1"/>
</dbReference>
<reference evidence="6 7" key="1">
    <citation type="journal article" date="2017" name="Gigascience">
        <title>Draft genome of the honey bee ectoparasitic mite, Tropilaelaps mercedesae, is shaped by the parasitic life history.</title>
        <authorList>
            <person name="Dong X."/>
            <person name="Armstrong S.D."/>
            <person name="Xia D."/>
            <person name="Makepeace B.L."/>
            <person name="Darby A.C."/>
            <person name="Kadowaki T."/>
        </authorList>
    </citation>
    <scope>NUCLEOTIDE SEQUENCE [LARGE SCALE GENOMIC DNA]</scope>
    <source>
        <strain evidence="6">Wuxi-XJTLU</strain>
    </source>
</reference>
<dbReference type="InterPro" id="IPR013783">
    <property type="entry name" value="Ig-like_fold"/>
</dbReference>
<dbReference type="InterPro" id="IPR003599">
    <property type="entry name" value="Ig_sub"/>
</dbReference>
<dbReference type="InterPro" id="IPR007110">
    <property type="entry name" value="Ig-like_dom"/>
</dbReference>
<dbReference type="SMART" id="SM00409">
    <property type="entry name" value="IG"/>
    <property type="match status" value="3"/>
</dbReference>
<dbReference type="FunCoup" id="A0A1V9X494">
    <property type="interactions" value="56"/>
</dbReference>
<keyword evidence="4" id="KW-0812">Transmembrane</keyword>
<evidence type="ECO:0000313" key="7">
    <source>
        <dbReference type="Proteomes" id="UP000192247"/>
    </source>
</evidence>
<keyword evidence="4" id="KW-0472">Membrane</keyword>
<evidence type="ECO:0000256" key="2">
    <source>
        <dbReference type="ARBA" id="ARBA00023157"/>
    </source>
</evidence>
<accession>A0A1V9X494</accession>
<keyword evidence="1" id="KW-0677">Repeat</keyword>
<organism evidence="6 7">
    <name type="scientific">Tropilaelaps mercedesae</name>
    <dbReference type="NCBI Taxonomy" id="418985"/>
    <lineage>
        <taxon>Eukaryota</taxon>
        <taxon>Metazoa</taxon>
        <taxon>Ecdysozoa</taxon>
        <taxon>Arthropoda</taxon>
        <taxon>Chelicerata</taxon>
        <taxon>Arachnida</taxon>
        <taxon>Acari</taxon>
        <taxon>Parasitiformes</taxon>
        <taxon>Mesostigmata</taxon>
        <taxon>Gamasina</taxon>
        <taxon>Dermanyssoidea</taxon>
        <taxon>Laelapidae</taxon>
        <taxon>Tropilaelaps</taxon>
    </lineage>
</organism>
<name>A0A1V9X494_9ACAR</name>
<dbReference type="GO" id="GO:0016020">
    <property type="term" value="C:membrane"/>
    <property type="evidence" value="ECO:0007669"/>
    <property type="project" value="UniProtKB-SubCell"/>
</dbReference>
<feature type="region of interest" description="Disordered" evidence="3">
    <location>
        <begin position="340"/>
        <end position="394"/>
    </location>
</feature>
<feature type="transmembrane region" description="Helical" evidence="4">
    <location>
        <begin position="564"/>
        <end position="588"/>
    </location>
</feature>
<keyword evidence="2" id="KW-1015">Disulfide bond</keyword>
<dbReference type="InterPro" id="IPR036179">
    <property type="entry name" value="Ig-like_dom_sf"/>
</dbReference>
<feature type="domain" description="Ig-like" evidence="5">
    <location>
        <begin position="244"/>
        <end position="337"/>
    </location>
</feature>
<proteinExistence type="predicted"/>
<dbReference type="OrthoDB" id="9998697at2759"/>
<dbReference type="EMBL" id="MNPL01026251">
    <property type="protein sequence ID" value="OQR68072.1"/>
    <property type="molecule type" value="Genomic_DNA"/>
</dbReference>
<dbReference type="CDD" id="cd00096">
    <property type="entry name" value="Ig"/>
    <property type="match status" value="1"/>
</dbReference>
<dbReference type="SMART" id="SM00408">
    <property type="entry name" value="IGc2"/>
    <property type="match status" value="2"/>
</dbReference>
<feature type="region of interest" description="Disordered" evidence="3">
    <location>
        <begin position="638"/>
        <end position="665"/>
    </location>
</feature>